<dbReference type="VEuPathDB" id="FungiDB:TRICI_003686"/>
<dbReference type="GO" id="GO:0006351">
    <property type="term" value="P:DNA-templated transcription"/>
    <property type="evidence" value="ECO:0007669"/>
    <property type="project" value="InterPro"/>
</dbReference>
<feature type="region of interest" description="Disordered" evidence="7">
    <location>
        <begin position="673"/>
        <end position="752"/>
    </location>
</feature>
<feature type="region of interest" description="Disordered" evidence="7">
    <location>
        <begin position="615"/>
        <end position="658"/>
    </location>
</feature>
<dbReference type="GO" id="GO:0005634">
    <property type="term" value="C:nucleus"/>
    <property type="evidence" value="ECO:0007669"/>
    <property type="project" value="UniProtKB-SubCell"/>
</dbReference>
<evidence type="ECO:0000256" key="2">
    <source>
        <dbReference type="ARBA" id="ARBA00022833"/>
    </source>
</evidence>
<evidence type="ECO:0000259" key="8">
    <source>
        <dbReference type="SMART" id="SM00906"/>
    </source>
</evidence>
<feature type="region of interest" description="Disordered" evidence="7">
    <location>
        <begin position="535"/>
        <end position="570"/>
    </location>
</feature>
<dbReference type="OrthoDB" id="422427at2759"/>
<proteinExistence type="predicted"/>
<dbReference type="Proteomes" id="UP000761534">
    <property type="component" value="Unassembled WGS sequence"/>
</dbReference>
<evidence type="ECO:0000256" key="3">
    <source>
        <dbReference type="ARBA" id="ARBA00023015"/>
    </source>
</evidence>
<evidence type="ECO:0000256" key="4">
    <source>
        <dbReference type="ARBA" id="ARBA00023125"/>
    </source>
</evidence>
<evidence type="ECO:0000313" key="10">
    <source>
        <dbReference type="Proteomes" id="UP000761534"/>
    </source>
</evidence>
<keyword evidence="4" id="KW-0238">DNA-binding</keyword>
<keyword evidence="10" id="KW-1185">Reference proteome</keyword>
<dbReference type="InterPro" id="IPR007219">
    <property type="entry name" value="XnlR_reg_dom"/>
</dbReference>
<reference evidence="9" key="1">
    <citation type="journal article" date="2019" name="G3 (Bethesda)">
        <title>Genome Assemblies of Two Rare Opportunistic Yeast Pathogens: Diutina rugosa (syn. Candida rugosa) and Trichomonascus ciferrii (syn. Candida ciferrii).</title>
        <authorList>
            <person name="Mixao V."/>
            <person name="Saus E."/>
            <person name="Hansen A.P."/>
            <person name="Lass-Florl C."/>
            <person name="Gabaldon T."/>
        </authorList>
    </citation>
    <scope>NUCLEOTIDE SEQUENCE</scope>
    <source>
        <strain evidence="9">CBS 4856</strain>
    </source>
</reference>
<evidence type="ECO:0000313" key="9">
    <source>
        <dbReference type="EMBL" id="KAA8911893.1"/>
    </source>
</evidence>
<protein>
    <recommendedName>
        <fullName evidence="8">Xylanolytic transcriptional activator regulatory domain-containing protein</fullName>
    </recommendedName>
</protein>
<dbReference type="PANTHER" id="PTHR47540:SF1">
    <property type="entry name" value="ACTIVATOR OF STRESS GENES 1-RELATED"/>
    <property type="match status" value="1"/>
</dbReference>
<evidence type="ECO:0000256" key="1">
    <source>
        <dbReference type="ARBA" id="ARBA00004123"/>
    </source>
</evidence>
<feature type="compositionally biased region" description="Low complexity" evidence="7">
    <location>
        <begin position="553"/>
        <end position="565"/>
    </location>
</feature>
<dbReference type="CDD" id="cd12148">
    <property type="entry name" value="fungal_TF_MHR"/>
    <property type="match status" value="1"/>
</dbReference>
<keyword evidence="6" id="KW-0539">Nucleus</keyword>
<dbReference type="PANTHER" id="PTHR47540">
    <property type="entry name" value="THIAMINE REPRESSIBLE GENES REGULATORY PROTEIN THI5"/>
    <property type="match status" value="1"/>
</dbReference>
<comment type="subcellular location">
    <subcellularLocation>
        <location evidence="1">Nucleus</location>
    </subcellularLocation>
</comment>
<sequence length="774" mass="88007">MESKLRNAEVVLDALLPGVDVNAPNFDIQHCMDQLKQGVPPSVVASQMRNSTGPNKRQRRQGSNVSTPDFPRNLNPDSLMSPSSADEIFTTEFKIILPPKNIAIQLIEAVWENACVLFRFYHRPSFIRDLDLLYETDPDDYTDKQYKILPLVYSVMAVGVLFSMDKCQQLGIKDASEGYKYFAAARKLLDITDCRDLYSIQSVVMMVMFLQCSARLSTCYSYIGIALRSALRAGLHRQVNYNFNPIELETRKRLFWSIRKMDIYVNAVLGLPRSIDDEDFDQELPMEIDDENITEDGYYPQKEGKLSSAEISNAHTKLMTILGHIMTNIYPVKPSSSTTSTYAKVEELEAEISNWYQEVPQYLKPGADVPMDYYKANRLLSMSYCYIQIMLYRPFVHFCSPALSRGFDHNRAKILGQKCINVARQAVYYANNLVSQKMLNGAYWFSVYTLFFSVASLVYYCHVNAEAEPEKTAELKSVAEMGKNALDQLKDSSVTAARTYSLLNGLFKQLNRRTSEQGTSPANYAVGNVVNLDNPPVGGILSQPPTADEDSGQEQQLQQMPQHQQPGLNMQQNDDLLNVDLETVADSPYLYAPGLMDQVDQQLFGRFLPPYMMQAQGGSQNSGSFSSPSIPAQGSQQQQQPQQPQLPQQSQLPEKQPQQQNKFVNYQDFFNAQPLGPVQNQSKPQQQGQRNGSQQIRFQQQQPQLRQQQRQQQQQQQPQQQPFQRQQQSQSQQEPQPQSQNETQGQDENLFLSWDDFLTQNMELSGLSSFMAQE</sequence>
<feature type="compositionally biased region" description="Polar residues" evidence="7">
    <location>
        <begin position="45"/>
        <end position="67"/>
    </location>
</feature>
<keyword evidence="2" id="KW-0862">Zinc</keyword>
<evidence type="ECO:0000256" key="6">
    <source>
        <dbReference type="ARBA" id="ARBA00023242"/>
    </source>
</evidence>
<keyword evidence="5" id="KW-0804">Transcription</keyword>
<name>A0A642V3B0_9ASCO</name>
<dbReference type="SMART" id="SM00906">
    <property type="entry name" value="Fungal_trans"/>
    <property type="match status" value="1"/>
</dbReference>
<dbReference type="EMBL" id="SWFS01000269">
    <property type="protein sequence ID" value="KAA8911893.1"/>
    <property type="molecule type" value="Genomic_DNA"/>
</dbReference>
<comment type="caution">
    <text evidence="9">The sequence shown here is derived from an EMBL/GenBank/DDBJ whole genome shotgun (WGS) entry which is preliminary data.</text>
</comment>
<gene>
    <name evidence="9" type="ORF">TRICI_003686</name>
</gene>
<accession>A0A642V3B0</accession>
<dbReference type="GO" id="GO:0045944">
    <property type="term" value="P:positive regulation of transcription by RNA polymerase II"/>
    <property type="evidence" value="ECO:0007669"/>
    <property type="project" value="TreeGrafter"/>
</dbReference>
<feature type="region of interest" description="Disordered" evidence="7">
    <location>
        <begin position="45"/>
        <end position="81"/>
    </location>
</feature>
<feature type="compositionally biased region" description="Low complexity" evidence="7">
    <location>
        <begin position="685"/>
        <end position="740"/>
    </location>
</feature>
<evidence type="ECO:0000256" key="7">
    <source>
        <dbReference type="SAM" id="MobiDB-lite"/>
    </source>
</evidence>
<dbReference type="AlphaFoldDB" id="A0A642V3B0"/>
<dbReference type="GO" id="GO:0008270">
    <property type="term" value="F:zinc ion binding"/>
    <property type="evidence" value="ECO:0007669"/>
    <property type="project" value="InterPro"/>
</dbReference>
<organism evidence="9 10">
    <name type="scientific">Trichomonascus ciferrii</name>
    <dbReference type="NCBI Taxonomy" id="44093"/>
    <lineage>
        <taxon>Eukaryota</taxon>
        <taxon>Fungi</taxon>
        <taxon>Dikarya</taxon>
        <taxon>Ascomycota</taxon>
        <taxon>Saccharomycotina</taxon>
        <taxon>Dipodascomycetes</taxon>
        <taxon>Dipodascales</taxon>
        <taxon>Trichomonascaceae</taxon>
        <taxon>Trichomonascus</taxon>
        <taxon>Trichomonascus ciferrii complex</taxon>
    </lineage>
</organism>
<dbReference type="InterPro" id="IPR051711">
    <property type="entry name" value="Stress_Response_Reg"/>
</dbReference>
<evidence type="ECO:0000256" key="5">
    <source>
        <dbReference type="ARBA" id="ARBA00023163"/>
    </source>
</evidence>
<keyword evidence="3" id="KW-0805">Transcription regulation</keyword>
<dbReference type="GO" id="GO:0043565">
    <property type="term" value="F:sequence-specific DNA binding"/>
    <property type="evidence" value="ECO:0007669"/>
    <property type="project" value="TreeGrafter"/>
</dbReference>
<dbReference type="Pfam" id="PF04082">
    <property type="entry name" value="Fungal_trans"/>
    <property type="match status" value="1"/>
</dbReference>
<feature type="domain" description="Xylanolytic transcriptional activator regulatory" evidence="8">
    <location>
        <begin position="219"/>
        <end position="291"/>
    </location>
</feature>